<feature type="domain" description="Thioredoxin-like fold" evidence="3">
    <location>
        <begin position="187"/>
        <end position="330"/>
    </location>
</feature>
<comment type="caution">
    <text evidence="4">The sequence shown here is derived from an EMBL/GenBank/DDBJ whole genome shotgun (WGS) entry which is preliminary data.</text>
</comment>
<name>A0A7J3I691_9CREN</name>
<evidence type="ECO:0000256" key="1">
    <source>
        <dbReference type="ARBA" id="ARBA00007787"/>
    </source>
</evidence>
<dbReference type="Pfam" id="PF13462">
    <property type="entry name" value="Thioredoxin_4"/>
    <property type="match status" value="1"/>
</dbReference>
<evidence type="ECO:0000256" key="2">
    <source>
        <dbReference type="SAM" id="Phobius"/>
    </source>
</evidence>
<dbReference type="SUPFAM" id="SSF52833">
    <property type="entry name" value="Thioredoxin-like"/>
    <property type="match status" value="1"/>
</dbReference>
<feature type="transmembrane region" description="Helical" evidence="2">
    <location>
        <begin position="6"/>
        <end position="26"/>
    </location>
</feature>
<dbReference type="Gene3D" id="3.40.30.10">
    <property type="entry name" value="Glutaredoxin"/>
    <property type="match status" value="1"/>
</dbReference>
<accession>A0A7J3I691</accession>
<keyword evidence="2" id="KW-1133">Transmembrane helix</keyword>
<dbReference type="InterPro" id="IPR036249">
    <property type="entry name" value="Thioredoxin-like_sf"/>
</dbReference>
<keyword evidence="2" id="KW-0472">Membrane</keyword>
<evidence type="ECO:0000259" key="3">
    <source>
        <dbReference type="Pfam" id="PF13462"/>
    </source>
</evidence>
<comment type="similarity">
    <text evidence="1">Belongs to the glutaredoxin family.</text>
</comment>
<reference evidence="4" key="1">
    <citation type="journal article" date="2020" name="mSystems">
        <title>Genome- and Community-Level Interaction Insights into Carbon Utilization and Element Cycling Functions of Hydrothermarchaeota in Hydrothermal Sediment.</title>
        <authorList>
            <person name="Zhou Z."/>
            <person name="Liu Y."/>
            <person name="Xu W."/>
            <person name="Pan J."/>
            <person name="Luo Z.H."/>
            <person name="Li M."/>
        </authorList>
    </citation>
    <scope>NUCLEOTIDE SEQUENCE [LARGE SCALE GENOMIC DNA]</scope>
    <source>
        <strain evidence="4">SpSt-618</strain>
    </source>
</reference>
<protein>
    <recommendedName>
        <fullName evidence="3">Thioredoxin-like fold domain-containing protein</fullName>
    </recommendedName>
</protein>
<gene>
    <name evidence="4" type="ORF">ENT87_02015</name>
</gene>
<sequence length="358" mass="40716">MEKTVTLMIVLLVAISIALISLLFYLRNTIAPHRTMVTPTIDELSKKCNNSENAFVVIYRSIEPNTQLFNILSNSLSISIARNSSSAINISLNLCILSYADLSSALRDRLADYTTFPIFGMYSTSADLSKVGLVTAYFDNIENFFVSKPSVTLATYAYIYNYYNVPILNNSDIYLETIKMPKLNLDTMPVIGSIDAENYLFIYEDAWCPYCAKFYVEILPALEKYIENGAVALVPKNLIVHSEVNDIHRYIVAMYLESRNSTQVSLLINEIYHRVYTNIYPTTEDVLQIMRSIRGSIPDVNKYNVEEIIQEDAREAQYEYGIYATPGFIIWNREKGIGIIILGYRSIETFLNLISSLP</sequence>
<dbReference type="InterPro" id="IPR012336">
    <property type="entry name" value="Thioredoxin-like_fold"/>
</dbReference>
<dbReference type="AlphaFoldDB" id="A0A7J3I691"/>
<keyword evidence="2" id="KW-0812">Transmembrane</keyword>
<evidence type="ECO:0000313" key="4">
    <source>
        <dbReference type="EMBL" id="HGN36316.1"/>
    </source>
</evidence>
<organism evidence="4">
    <name type="scientific">Ignisphaera aggregans</name>
    <dbReference type="NCBI Taxonomy" id="334771"/>
    <lineage>
        <taxon>Archaea</taxon>
        <taxon>Thermoproteota</taxon>
        <taxon>Thermoprotei</taxon>
        <taxon>Desulfurococcales</taxon>
        <taxon>Desulfurococcaceae</taxon>
        <taxon>Ignisphaera</taxon>
    </lineage>
</organism>
<proteinExistence type="inferred from homology"/>
<dbReference type="EMBL" id="DTAI01000063">
    <property type="protein sequence ID" value="HGN36316.1"/>
    <property type="molecule type" value="Genomic_DNA"/>
</dbReference>